<dbReference type="InterPro" id="IPR011059">
    <property type="entry name" value="Metal-dep_hydrolase_composite"/>
</dbReference>
<dbReference type="NCBIfam" id="NF009059">
    <property type="entry name" value="PRK12393.1"/>
    <property type="match status" value="1"/>
</dbReference>
<dbReference type="Proteomes" id="UP000289200">
    <property type="component" value="Unassembled WGS sequence"/>
</dbReference>
<dbReference type="InterPro" id="IPR032466">
    <property type="entry name" value="Metal_Hydrolase"/>
</dbReference>
<keyword evidence="5" id="KW-1185">Reference proteome</keyword>
<dbReference type="GO" id="GO:0016810">
    <property type="term" value="F:hydrolase activity, acting on carbon-nitrogen (but not peptide) bonds"/>
    <property type="evidence" value="ECO:0007669"/>
    <property type="project" value="InterPro"/>
</dbReference>
<name>A0A3S4BW59_9BRAD</name>
<dbReference type="SUPFAM" id="SSF51556">
    <property type="entry name" value="Metallo-dependent hydrolases"/>
    <property type="match status" value="1"/>
</dbReference>
<dbReference type="CDD" id="cd01298">
    <property type="entry name" value="ATZ_TRZ_like"/>
    <property type="match status" value="1"/>
</dbReference>
<dbReference type="RefSeq" id="WP_129609350.1">
    <property type="nucleotide sequence ID" value="NZ_UWOC01000148.1"/>
</dbReference>
<evidence type="ECO:0000313" key="4">
    <source>
        <dbReference type="EMBL" id="VCU08871.1"/>
    </source>
</evidence>
<reference evidence="5" key="1">
    <citation type="submission" date="2018-10" db="EMBL/GenBank/DDBJ databases">
        <authorList>
            <person name="Peiro R."/>
            <person name="Begona"/>
            <person name="Cbmso G."/>
            <person name="Lopez M."/>
            <person name="Gonzalez S."/>
            <person name="Sacristan E."/>
            <person name="Castillo E."/>
        </authorList>
    </citation>
    <scope>NUCLEOTIDE SEQUENCE [LARGE SCALE GENOMIC DNA]</scope>
</reference>
<evidence type="ECO:0000313" key="5">
    <source>
        <dbReference type="Proteomes" id="UP000289200"/>
    </source>
</evidence>
<dbReference type="InterPro" id="IPR006680">
    <property type="entry name" value="Amidohydro-rel"/>
</dbReference>
<dbReference type="PANTHER" id="PTHR43794">
    <property type="entry name" value="AMINOHYDROLASE SSNA-RELATED"/>
    <property type="match status" value="1"/>
</dbReference>
<dbReference type="Pfam" id="PF01979">
    <property type="entry name" value="Amidohydro_1"/>
    <property type="match status" value="1"/>
</dbReference>
<dbReference type="EMBL" id="UWOC01000148">
    <property type="protein sequence ID" value="VCU08871.1"/>
    <property type="molecule type" value="Genomic_DNA"/>
</dbReference>
<dbReference type="PANTHER" id="PTHR43794:SF11">
    <property type="entry name" value="AMIDOHYDROLASE-RELATED DOMAIN-CONTAINING PROTEIN"/>
    <property type="match status" value="1"/>
</dbReference>
<keyword evidence="2" id="KW-0378">Hydrolase</keyword>
<dbReference type="InterPro" id="IPR050287">
    <property type="entry name" value="MTA/SAH_deaminase"/>
</dbReference>
<comment type="similarity">
    <text evidence="1">Belongs to the metallo-dependent hydrolases superfamily. ATZ/TRZ family.</text>
</comment>
<proteinExistence type="inferred from homology"/>
<dbReference type="OrthoDB" id="9796020at2"/>
<dbReference type="SUPFAM" id="SSF51338">
    <property type="entry name" value="Composite domain of metallo-dependent hydrolases"/>
    <property type="match status" value="1"/>
</dbReference>
<evidence type="ECO:0000256" key="1">
    <source>
        <dbReference type="ARBA" id="ARBA00006745"/>
    </source>
</evidence>
<protein>
    <submittedName>
        <fullName evidence="4">Isoxanthopterin deaminase</fullName>
    </submittedName>
</protein>
<feature type="domain" description="Amidohydrolase-related" evidence="3">
    <location>
        <begin position="55"/>
        <end position="426"/>
    </location>
</feature>
<dbReference type="Gene3D" id="2.30.40.10">
    <property type="entry name" value="Urease, subunit C, domain 1"/>
    <property type="match status" value="2"/>
</dbReference>
<comment type="caution">
    <text evidence="4">The sequence shown here is derived from an EMBL/GenBank/DDBJ whole genome shotgun (WGS) entry which is preliminary data.</text>
</comment>
<sequence>MDCLIRNAAAVMTGRTGPDARAPGPDIRIRGTRIAAMGRLSPEPGERMLDATDCVVYPGWINTHHHLFQSLLKGIPAGIDLPLLPWLSAVPVAYRRFVGEETLRLAATIGIAELLLSGCTTVADHHYAYWPDMGFDGSAVLFEVAERFGVRFVLMRGGATRVREIDVDPPPEARPETLDGMLASIAADVARFHQSDGDAMRRIVMAPTTPTWSVHPHELPQFAAAARRLGIRMHSHLSETADYVHFCRDVHGCTPLEFVARHDWVGPDVFFAHLVHMDPAEVRLMAETRTGMAHCPQSNCRLGSGIAPAPALARLGGRVSLGVDGAASNEAADMIAETHMAWLVHRARDGAAVTTVEEVIAWGTAGGATVLGLDRVGTLAPGMAADLMVYGLDHPRYAGLHDPAIAPVVGGGQAQVRWGFCNGRLVVEDGRIPGLDLARLAAEARAAVAKMVM</sequence>
<dbReference type="AlphaFoldDB" id="A0A3S4BW59"/>
<organism evidence="4 5">
    <name type="scientific">Rhodoplanes serenus</name>
    <dbReference type="NCBI Taxonomy" id="200615"/>
    <lineage>
        <taxon>Bacteria</taxon>
        <taxon>Pseudomonadati</taxon>
        <taxon>Pseudomonadota</taxon>
        <taxon>Alphaproteobacteria</taxon>
        <taxon>Hyphomicrobiales</taxon>
        <taxon>Nitrobacteraceae</taxon>
        <taxon>Rhodoplanes</taxon>
    </lineage>
</organism>
<gene>
    <name evidence="4" type="ORF">RHODGE_RHODGE_02629</name>
</gene>
<dbReference type="Gene3D" id="3.20.20.140">
    <property type="entry name" value="Metal-dependent hydrolases"/>
    <property type="match status" value="1"/>
</dbReference>
<evidence type="ECO:0000259" key="3">
    <source>
        <dbReference type="Pfam" id="PF01979"/>
    </source>
</evidence>
<evidence type="ECO:0000256" key="2">
    <source>
        <dbReference type="ARBA" id="ARBA00022801"/>
    </source>
</evidence>
<accession>A0A3S4BW59</accession>